<dbReference type="Gene3D" id="2.130.10.10">
    <property type="entry name" value="YVTN repeat-like/Quinoprotein amine dehydrogenase"/>
    <property type="match status" value="2"/>
</dbReference>
<name>A0ABS8JL20_9GAMM</name>
<dbReference type="Proteomes" id="UP001165293">
    <property type="component" value="Unassembled WGS sequence"/>
</dbReference>
<reference evidence="4" key="1">
    <citation type="submission" date="2021-10" db="EMBL/GenBank/DDBJ databases">
        <authorList>
            <person name="Lyu M."/>
            <person name="Wang X."/>
            <person name="Meng X."/>
            <person name="Xu K."/>
        </authorList>
    </citation>
    <scope>NUCLEOTIDE SEQUENCE</scope>
    <source>
        <strain evidence="4">A6</strain>
    </source>
</reference>
<organism evidence="4 5">
    <name type="scientific">Noviluteimonas lactosilytica</name>
    <dbReference type="NCBI Taxonomy" id="2888523"/>
    <lineage>
        <taxon>Bacteria</taxon>
        <taxon>Pseudomonadati</taxon>
        <taxon>Pseudomonadota</taxon>
        <taxon>Gammaproteobacteria</taxon>
        <taxon>Lysobacterales</taxon>
        <taxon>Lysobacteraceae</taxon>
        <taxon>Noviluteimonas</taxon>
    </lineage>
</organism>
<keyword evidence="1" id="KW-0853">WD repeat</keyword>
<proteinExistence type="predicted"/>
<evidence type="ECO:0000256" key="2">
    <source>
        <dbReference type="ARBA" id="ARBA00022737"/>
    </source>
</evidence>
<evidence type="ECO:0000256" key="3">
    <source>
        <dbReference type="SAM" id="SignalP"/>
    </source>
</evidence>
<feature type="signal peptide" evidence="3">
    <location>
        <begin position="1"/>
        <end position="24"/>
    </location>
</feature>
<dbReference type="InterPro" id="IPR015943">
    <property type="entry name" value="WD40/YVTN_repeat-like_dom_sf"/>
</dbReference>
<evidence type="ECO:0000256" key="1">
    <source>
        <dbReference type="ARBA" id="ARBA00022574"/>
    </source>
</evidence>
<sequence length="347" mass="36467">MKAQRFLLPSLLALGLAVAAGVQAQSAPQIVWSVPTPSGLANSIVGVAWSPAGGRVAVGSTDRWARARTASSGALQWSTLQVPIGSGTADQMIFSNDSALVAVHNSGQGWTFRVHRASDGVFVGKLVGTLQPNNIATFAPDAQLATATGDATFNNWRLSSFSTVKVIGSGYNKIATSFVFSPNGLLQASATQGTITIQRRSDGATVRLLTGGNLRSTTPMAFSPDSATLAEYQANPNETTLFRISDGAVLRHFPYQPSNEGVVAVRFSPGGTRLVTTGWRAFEGSDGLWDQVGTIKFWRVSDGALRRSFEAGTGIGVTSPVAWNPGFTRFAYGTYEGRAVVAVVPAP</sequence>
<dbReference type="EMBL" id="JAJGAK010000004">
    <property type="protein sequence ID" value="MCC8364272.1"/>
    <property type="molecule type" value="Genomic_DNA"/>
</dbReference>
<comment type="caution">
    <text evidence="4">The sequence shown here is derived from an EMBL/GenBank/DDBJ whole genome shotgun (WGS) entry which is preliminary data.</text>
</comment>
<evidence type="ECO:0000313" key="4">
    <source>
        <dbReference type="EMBL" id="MCC8364272.1"/>
    </source>
</evidence>
<keyword evidence="3" id="KW-0732">Signal</keyword>
<evidence type="ECO:0000313" key="5">
    <source>
        <dbReference type="Proteomes" id="UP001165293"/>
    </source>
</evidence>
<dbReference type="RefSeq" id="WP_230528066.1">
    <property type="nucleotide sequence ID" value="NZ_JAJGAK010000004.1"/>
</dbReference>
<dbReference type="PANTHER" id="PTHR19848:SF8">
    <property type="entry name" value="F-BOX AND WD REPEAT DOMAIN CONTAINING 7"/>
    <property type="match status" value="1"/>
</dbReference>
<keyword evidence="2" id="KW-0677">Repeat</keyword>
<dbReference type="PANTHER" id="PTHR19848">
    <property type="entry name" value="WD40 REPEAT PROTEIN"/>
    <property type="match status" value="1"/>
</dbReference>
<accession>A0ABS8JL20</accession>
<protein>
    <recommendedName>
        <fullName evidence="6">WD40 repeat domain-containing protein</fullName>
    </recommendedName>
</protein>
<gene>
    <name evidence="4" type="ORF">LK996_14445</name>
</gene>
<dbReference type="SUPFAM" id="SSF50998">
    <property type="entry name" value="Quinoprotein alcohol dehydrogenase-like"/>
    <property type="match status" value="1"/>
</dbReference>
<dbReference type="InterPro" id="IPR011047">
    <property type="entry name" value="Quinoprotein_ADH-like_sf"/>
</dbReference>
<feature type="chain" id="PRO_5046661713" description="WD40 repeat domain-containing protein" evidence="3">
    <location>
        <begin position="25"/>
        <end position="347"/>
    </location>
</feature>
<evidence type="ECO:0008006" key="6">
    <source>
        <dbReference type="Google" id="ProtNLM"/>
    </source>
</evidence>
<keyword evidence="5" id="KW-1185">Reference proteome</keyword>